<keyword evidence="3" id="KW-1185">Reference proteome</keyword>
<dbReference type="STRING" id="448.Lery_1307"/>
<evidence type="ECO:0000256" key="1">
    <source>
        <dbReference type="SAM" id="MobiDB-lite"/>
    </source>
</evidence>
<dbReference type="EMBL" id="LNYA01000023">
    <property type="protein sequence ID" value="KTC98253.1"/>
    <property type="molecule type" value="Genomic_DNA"/>
</dbReference>
<protein>
    <submittedName>
        <fullName evidence="2">Uncharacterized protein</fullName>
    </submittedName>
</protein>
<dbReference type="RefSeq" id="WP_058526445.1">
    <property type="nucleotide sequence ID" value="NZ_CAAAHY010000010.1"/>
</dbReference>
<feature type="compositionally biased region" description="Basic and acidic residues" evidence="1">
    <location>
        <begin position="155"/>
        <end position="177"/>
    </location>
</feature>
<feature type="region of interest" description="Disordered" evidence="1">
    <location>
        <begin position="80"/>
        <end position="177"/>
    </location>
</feature>
<proteinExistence type="predicted"/>
<feature type="compositionally biased region" description="Polar residues" evidence="1">
    <location>
        <begin position="143"/>
        <end position="154"/>
    </location>
</feature>
<reference evidence="2 3" key="1">
    <citation type="submission" date="2015-11" db="EMBL/GenBank/DDBJ databases">
        <title>Genomic analysis of 38 Legionella species identifies large and diverse effector repertoires.</title>
        <authorList>
            <person name="Burstein D."/>
            <person name="Amaro F."/>
            <person name="Zusman T."/>
            <person name="Lifshitz Z."/>
            <person name="Cohen O."/>
            <person name="Gilbert J.A."/>
            <person name="Pupko T."/>
            <person name="Shuman H.A."/>
            <person name="Segal G."/>
        </authorList>
    </citation>
    <scope>NUCLEOTIDE SEQUENCE [LARGE SCALE GENOMIC DNA]</scope>
    <source>
        <strain evidence="2 3">SE-32A-C8</strain>
    </source>
</reference>
<comment type="caution">
    <text evidence="2">The sequence shown here is derived from an EMBL/GenBank/DDBJ whole genome shotgun (WGS) entry which is preliminary data.</text>
</comment>
<dbReference type="AlphaFoldDB" id="A0A0W0TRL7"/>
<accession>A0A0W0TRL7</accession>
<dbReference type="Proteomes" id="UP000054773">
    <property type="component" value="Unassembled WGS sequence"/>
</dbReference>
<gene>
    <name evidence="2" type="ORF">Lery_1307</name>
</gene>
<organism evidence="2 3">
    <name type="scientific">Legionella erythra</name>
    <dbReference type="NCBI Taxonomy" id="448"/>
    <lineage>
        <taxon>Bacteria</taxon>
        <taxon>Pseudomonadati</taxon>
        <taxon>Pseudomonadota</taxon>
        <taxon>Gammaproteobacteria</taxon>
        <taxon>Legionellales</taxon>
        <taxon>Legionellaceae</taxon>
        <taxon>Legionella</taxon>
    </lineage>
</organism>
<dbReference type="PATRIC" id="fig|448.7.peg.1367"/>
<evidence type="ECO:0000313" key="2">
    <source>
        <dbReference type="EMBL" id="KTC98253.1"/>
    </source>
</evidence>
<evidence type="ECO:0000313" key="3">
    <source>
        <dbReference type="Proteomes" id="UP000054773"/>
    </source>
</evidence>
<sequence length="177" mass="19807">MKFIIRFACEGMEDQIETTIDHKQGLYELARSLIAAHLGLDKNECEFIRLAVNESLGYQNTKNDEVFLNYLVKKVGKEEEETESVNLYASESQESRITHGGLSDGTPLSRVGSEPGTVEFTANAPDLNRPQSTPPTLNPRGLNRSQSTPSSLFTNKERLDPQLRQDDDEHGSKPQIK</sequence>
<dbReference type="OrthoDB" id="5652519at2"/>
<name>A0A0W0TRL7_LEGER</name>